<evidence type="ECO:0000313" key="2">
    <source>
        <dbReference type="EMBL" id="GAA2516043.1"/>
    </source>
</evidence>
<keyword evidence="1" id="KW-0732">Signal</keyword>
<accession>A0ABN3N8K7</accession>
<feature type="chain" id="PRO_5046019836" description="Secreted protein" evidence="1">
    <location>
        <begin position="32"/>
        <end position="136"/>
    </location>
</feature>
<dbReference type="PROSITE" id="PS51318">
    <property type="entry name" value="TAT"/>
    <property type="match status" value="1"/>
</dbReference>
<organism evidence="2 3">
    <name type="scientific">Streptomyces gobitricini</name>
    <dbReference type="NCBI Taxonomy" id="68211"/>
    <lineage>
        <taxon>Bacteria</taxon>
        <taxon>Bacillati</taxon>
        <taxon>Actinomycetota</taxon>
        <taxon>Actinomycetes</taxon>
        <taxon>Kitasatosporales</taxon>
        <taxon>Streptomycetaceae</taxon>
        <taxon>Streptomyces</taxon>
    </lineage>
</organism>
<sequence>MPMRSRALGATAALALAVGGTTLATTTPAAAATCYDSYKIINASRTQAYIPADSWLTTTSACSDINIRAASYTDGRSAKICFQRSNGTTYCQSEWTWLPAGVWKAVATNVSDGVKFKIQLKMSATGSDWFDGRVAA</sequence>
<evidence type="ECO:0000313" key="3">
    <source>
        <dbReference type="Proteomes" id="UP001499942"/>
    </source>
</evidence>
<reference evidence="2 3" key="1">
    <citation type="journal article" date="2019" name="Int. J. Syst. Evol. Microbiol.">
        <title>The Global Catalogue of Microorganisms (GCM) 10K type strain sequencing project: providing services to taxonomists for standard genome sequencing and annotation.</title>
        <authorList>
            <consortium name="The Broad Institute Genomics Platform"/>
            <consortium name="The Broad Institute Genome Sequencing Center for Infectious Disease"/>
            <person name="Wu L."/>
            <person name="Ma J."/>
        </authorList>
    </citation>
    <scope>NUCLEOTIDE SEQUENCE [LARGE SCALE GENOMIC DNA]</scope>
    <source>
        <strain evidence="2 3">JCM 5062</strain>
    </source>
</reference>
<evidence type="ECO:0000256" key="1">
    <source>
        <dbReference type="SAM" id="SignalP"/>
    </source>
</evidence>
<keyword evidence="3" id="KW-1185">Reference proteome</keyword>
<gene>
    <name evidence="2" type="ORF">GCM10010393_56380</name>
</gene>
<dbReference type="EMBL" id="BAAASR010000042">
    <property type="protein sequence ID" value="GAA2516043.1"/>
    <property type="molecule type" value="Genomic_DNA"/>
</dbReference>
<dbReference type="InterPro" id="IPR006311">
    <property type="entry name" value="TAT_signal"/>
</dbReference>
<evidence type="ECO:0008006" key="4">
    <source>
        <dbReference type="Google" id="ProtNLM"/>
    </source>
</evidence>
<feature type="signal peptide" evidence="1">
    <location>
        <begin position="1"/>
        <end position="31"/>
    </location>
</feature>
<comment type="caution">
    <text evidence="2">The sequence shown here is derived from an EMBL/GenBank/DDBJ whole genome shotgun (WGS) entry which is preliminary data.</text>
</comment>
<proteinExistence type="predicted"/>
<protein>
    <recommendedName>
        <fullName evidence="4">Secreted protein</fullName>
    </recommendedName>
</protein>
<dbReference type="Proteomes" id="UP001499942">
    <property type="component" value="Unassembled WGS sequence"/>
</dbReference>
<name>A0ABN3N8K7_9ACTN</name>